<keyword evidence="3" id="KW-1185">Reference proteome</keyword>
<comment type="caution">
    <text evidence="2">The sequence shown here is derived from an EMBL/GenBank/DDBJ whole genome shotgun (WGS) entry which is preliminary data.</text>
</comment>
<organism evidence="2 3">
    <name type="scientific">Sphingorhabdus wooponensis</name>
    <dbReference type="NCBI Taxonomy" id="940136"/>
    <lineage>
        <taxon>Bacteria</taxon>
        <taxon>Pseudomonadati</taxon>
        <taxon>Pseudomonadota</taxon>
        <taxon>Alphaproteobacteria</taxon>
        <taxon>Sphingomonadales</taxon>
        <taxon>Sphingomonadaceae</taxon>
        <taxon>Sphingorhabdus</taxon>
    </lineage>
</organism>
<dbReference type="Gene3D" id="3.40.630.10">
    <property type="entry name" value="Zn peptidases"/>
    <property type="match status" value="1"/>
</dbReference>
<evidence type="ECO:0000313" key="3">
    <source>
        <dbReference type="Proteomes" id="UP000268553"/>
    </source>
</evidence>
<dbReference type="AlphaFoldDB" id="A0A426RQF4"/>
<name>A0A426RQF4_9SPHN</name>
<reference evidence="2 3" key="1">
    <citation type="submission" date="2018-12" db="EMBL/GenBank/DDBJ databases">
        <authorList>
            <person name="Kim S.-J."/>
            <person name="Jung G.-Y."/>
        </authorList>
    </citation>
    <scope>NUCLEOTIDE SEQUENCE [LARGE SCALE GENOMIC DNA]</scope>
    <source>
        <strain evidence="2 3">03SU3-P</strain>
    </source>
</reference>
<sequence length="150" mass="16510">MATIVKLESDWVIQWLIELTEILAPPFEGEKRGLAFAPLLREIGGLDVPNDAVRKVNARRKGIGTGSSVMLAAHLDTVFTKDVDATLERDGDRLTDPGIGDNSCDLVSLCWLPGRWNSMLFTPKGTSCWSGQSARKALANRSRKAFQIRL</sequence>
<evidence type="ECO:0000256" key="1">
    <source>
        <dbReference type="ARBA" id="ARBA00022801"/>
    </source>
</evidence>
<dbReference type="InterPro" id="IPR001261">
    <property type="entry name" value="ArgE/DapE_CS"/>
</dbReference>
<dbReference type="EMBL" id="RWJI01000002">
    <property type="protein sequence ID" value="RRQ51220.1"/>
    <property type="molecule type" value="Genomic_DNA"/>
</dbReference>
<proteinExistence type="predicted"/>
<evidence type="ECO:0008006" key="4">
    <source>
        <dbReference type="Google" id="ProtNLM"/>
    </source>
</evidence>
<keyword evidence="1" id="KW-0378">Hydrolase</keyword>
<accession>A0A426RQF4</accession>
<evidence type="ECO:0000313" key="2">
    <source>
        <dbReference type="EMBL" id="RRQ51220.1"/>
    </source>
</evidence>
<dbReference type="SUPFAM" id="SSF53187">
    <property type="entry name" value="Zn-dependent exopeptidases"/>
    <property type="match status" value="1"/>
</dbReference>
<dbReference type="Proteomes" id="UP000268553">
    <property type="component" value="Unassembled WGS sequence"/>
</dbReference>
<gene>
    <name evidence="2" type="ORF">D7D48_09625</name>
</gene>
<protein>
    <recommendedName>
        <fullName evidence="4">M20/M25/M40 family metallo-hydrolase</fullName>
    </recommendedName>
</protein>
<dbReference type="PROSITE" id="PS00758">
    <property type="entry name" value="ARGE_DAPE_CPG2_1"/>
    <property type="match status" value="1"/>
</dbReference>